<protein>
    <submittedName>
        <fullName evidence="2">Uncharacterized protein</fullName>
    </submittedName>
</protein>
<dbReference type="AlphaFoldDB" id="A0A380TYD9"/>
<keyword evidence="1" id="KW-0472">Membrane</keyword>
<dbReference type="EMBL" id="UFRV01000006">
    <property type="protein sequence ID" value="SUT92999.1"/>
    <property type="molecule type" value="Genomic_DNA"/>
</dbReference>
<evidence type="ECO:0000313" key="3">
    <source>
        <dbReference type="Proteomes" id="UP000254227"/>
    </source>
</evidence>
<reference evidence="2 3" key="1">
    <citation type="submission" date="2018-06" db="EMBL/GenBank/DDBJ databases">
        <authorList>
            <consortium name="Pathogen Informatics"/>
            <person name="Doyle S."/>
        </authorList>
    </citation>
    <scope>NUCLEOTIDE SEQUENCE [LARGE SCALE GENOMIC DNA]</scope>
    <source>
        <strain evidence="2 3">NCTC10308</strain>
    </source>
</reference>
<organism evidence="2 3">
    <name type="scientific">Acinetobacter johnsonii</name>
    <dbReference type="NCBI Taxonomy" id="40214"/>
    <lineage>
        <taxon>Bacteria</taxon>
        <taxon>Pseudomonadati</taxon>
        <taxon>Pseudomonadota</taxon>
        <taxon>Gammaproteobacteria</taxon>
        <taxon>Moraxellales</taxon>
        <taxon>Moraxellaceae</taxon>
        <taxon>Acinetobacter</taxon>
    </lineage>
</organism>
<proteinExistence type="predicted"/>
<dbReference type="Proteomes" id="UP000254227">
    <property type="component" value="Unassembled WGS sequence"/>
</dbReference>
<accession>A0A380TYD9</accession>
<feature type="transmembrane region" description="Helical" evidence="1">
    <location>
        <begin position="69"/>
        <end position="91"/>
    </location>
</feature>
<gene>
    <name evidence="2" type="ORF">NCTC10308_00940</name>
</gene>
<keyword evidence="1" id="KW-0812">Transmembrane</keyword>
<sequence length="96" mass="11409">MRLRHQKLKQTNALSILGDSFAWIPFYHSSLYQTFISIHLHFLLSILLQQRLVSLNLHRPLRSFHAKIFKFYLFIKQAITIINGLFLEGFIHVQMV</sequence>
<evidence type="ECO:0000313" key="2">
    <source>
        <dbReference type="EMBL" id="SUT92999.1"/>
    </source>
</evidence>
<evidence type="ECO:0000256" key="1">
    <source>
        <dbReference type="SAM" id="Phobius"/>
    </source>
</evidence>
<name>A0A380TYD9_ACIJO</name>
<keyword evidence="1" id="KW-1133">Transmembrane helix</keyword>